<protein>
    <submittedName>
        <fullName evidence="3">Uncharacterized protein</fullName>
    </submittedName>
</protein>
<feature type="region of interest" description="Disordered" evidence="1">
    <location>
        <begin position="1"/>
        <end position="21"/>
    </location>
</feature>
<evidence type="ECO:0000313" key="3">
    <source>
        <dbReference type="EMBL" id="KAK8521595.1"/>
    </source>
</evidence>
<keyword evidence="2" id="KW-0812">Transmembrane</keyword>
<organism evidence="3 4">
    <name type="scientific">Hibiscus sabdariffa</name>
    <name type="common">roselle</name>
    <dbReference type="NCBI Taxonomy" id="183260"/>
    <lineage>
        <taxon>Eukaryota</taxon>
        <taxon>Viridiplantae</taxon>
        <taxon>Streptophyta</taxon>
        <taxon>Embryophyta</taxon>
        <taxon>Tracheophyta</taxon>
        <taxon>Spermatophyta</taxon>
        <taxon>Magnoliopsida</taxon>
        <taxon>eudicotyledons</taxon>
        <taxon>Gunneridae</taxon>
        <taxon>Pentapetalae</taxon>
        <taxon>rosids</taxon>
        <taxon>malvids</taxon>
        <taxon>Malvales</taxon>
        <taxon>Malvaceae</taxon>
        <taxon>Malvoideae</taxon>
        <taxon>Hibiscus</taxon>
    </lineage>
</organism>
<comment type="caution">
    <text evidence="3">The sequence shown here is derived from an EMBL/GenBank/DDBJ whole genome shotgun (WGS) entry which is preliminary data.</text>
</comment>
<reference evidence="3 4" key="1">
    <citation type="journal article" date="2024" name="G3 (Bethesda)">
        <title>Genome assembly of Hibiscus sabdariffa L. provides insights into metabolisms of medicinal natural products.</title>
        <authorList>
            <person name="Kim T."/>
        </authorList>
    </citation>
    <scope>NUCLEOTIDE SEQUENCE [LARGE SCALE GENOMIC DNA]</scope>
    <source>
        <strain evidence="3">TK-2024</strain>
        <tissue evidence="3">Old leaves</tissue>
    </source>
</reference>
<dbReference type="Proteomes" id="UP001472677">
    <property type="component" value="Unassembled WGS sequence"/>
</dbReference>
<evidence type="ECO:0000313" key="4">
    <source>
        <dbReference type="Proteomes" id="UP001472677"/>
    </source>
</evidence>
<keyword evidence="4" id="KW-1185">Reference proteome</keyword>
<keyword evidence="2" id="KW-1133">Transmembrane helix</keyword>
<gene>
    <name evidence="3" type="ORF">V6N12_031489</name>
</gene>
<evidence type="ECO:0000256" key="1">
    <source>
        <dbReference type="SAM" id="MobiDB-lite"/>
    </source>
</evidence>
<proteinExistence type="predicted"/>
<feature type="transmembrane region" description="Helical" evidence="2">
    <location>
        <begin position="43"/>
        <end position="63"/>
    </location>
</feature>
<dbReference type="EMBL" id="JBBPBM010000047">
    <property type="protein sequence ID" value="KAK8521595.1"/>
    <property type="molecule type" value="Genomic_DNA"/>
</dbReference>
<accession>A0ABR2CPF9</accession>
<keyword evidence="2" id="KW-0472">Membrane</keyword>
<sequence>MSGGDETPPDPPLVNDPGDTRPLVSFKDMVTGAKEAHSNEQPMIVMTMMLTYSKMMFLMALLMSFSQLISTTRCNI</sequence>
<evidence type="ECO:0000256" key="2">
    <source>
        <dbReference type="SAM" id="Phobius"/>
    </source>
</evidence>
<name>A0ABR2CPF9_9ROSI</name>